<accession>A0A0D8IWR5</accession>
<keyword evidence="1" id="KW-0472">Membrane</keyword>
<keyword evidence="1" id="KW-1133">Transmembrane helix</keyword>
<keyword evidence="1" id="KW-0812">Transmembrane</keyword>
<evidence type="ECO:0000313" key="3">
    <source>
        <dbReference type="Proteomes" id="UP000032483"/>
    </source>
</evidence>
<gene>
    <name evidence="2" type="ORF">TQ39_13750</name>
</gene>
<dbReference type="RefSeq" id="WP_050005933.1">
    <property type="nucleotide sequence ID" value="NZ_JXXK01000022.1"/>
</dbReference>
<dbReference type="PATRIC" id="fig|1550024.3.peg.3135"/>
<keyword evidence="3" id="KW-1185">Reference proteome</keyword>
<feature type="transmembrane region" description="Helical" evidence="1">
    <location>
        <begin position="6"/>
        <end position="32"/>
    </location>
</feature>
<proteinExistence type="predicted"/>
<evidence type="ECO:0000256" key="1">
    <source>
        <dbReference type="SAM" id="Phobius"/>
    </source>
</evidence>
<name>A0A0D8IWR5_9FIRM</name>
<reference evidence="2" key="1">
    <citation type="submission" date="2015-02" db="EMBL/GenBank/DDBJ databases">
        <title>A novel member of the family Ruminococcaceae isolated from human feces.</title>
        <authorList>
            <person name="Shkoporov A.N."/>
            <person name="Chaplin A.V."/>
            <person name="Motuzova O.V."/>
            <person name="Kafarskaia L.I."/>
            <person name="Khokhlova E.V."/>
            <person name="Efimov B.A."/>
        </authorList>
    </citation>
    <scope>NUCLEOTIDE SEQUENCE [LARGE SCALE GENOMIC DNA]</scope>
    <source>
        <strain evidence="2">585-1</strain>
    </source>
</reference>
<dbReference type="GeneID" id="42857631"/>
<organism evidence="2 3">
    <name type="scientific">Ruthenibacterium lactatiformans</name>
    <dbReference type="NCBI Taxonomy" id="1550024"/>
    <lineage>
        <taxon>Bacteria</taxon>
        <taxon>Bacillati</taxon>
        <taxon>Bacillota</taxon>
        <taxon>Clostridia</taxon>
        <taxon>Eubacteriales</taxon>
        <taxon>Oscillospiraceae</taxon>
        <taxon>Ruthenibacterium</taxon>
    </lineage>
</organism>
<comment type="caution">
    <text evidence="2">The sequence shown here is derived from an EMBL/GenBank/DDBJ whole genome shotgun (WGS) entry which is preliminary data.</text>
</comment>
<sequence length="235" mass="27411">MNTWNWLLHFLIIFDLVAFGIYFGGDILFTAISKVQKKSKKNDDLDLYDFEIETAPQKRSLCVDSIRMLYSGEIDEFVEKELLPDAAETMNALSEAEKTAVSLLLKAYIGFLSEEATVDEQSFPMVKELLSYTQGSKEDGEKDAIDCLMEDTVSRTHRHREYYNNYQRYQLMQVDKERVIMACNIIINDLIGRLYRYDYRFGYDITLASEHSIAKKLSDNWQNEWEVEDYEAGDC</sequence>
<dbReference type="EMBL" id="JXXK01000022">
    <property type="protein sequence ID" value="KJF39155.1"/>
    <property type="molecule type" value="Genomic_DNA"/>
</dbReference>
<protein>
    <submittedName>
        <fullName evidence="2">Conjugal transfer protein TraG</fullName>
    </submittedName>
</protein>
<evidence type="ECO:0000313" key="2">
    <source>
        <dbReference type="EMBL" id="KJF39155.1"/>
    </source>
</evidence>
<dbReference type="Proteomes" id="UP000032483">
    <property type="component" value="Unassembled WGS sequence"/>
</dbReference>
<dbReference type="AlphaFoldDB" id="A0A0D8IWR5"/>